<evidence type="ECO:0000313" key="1">
    <source>
        <dbReference type="EMBL" id="NPC65166.1"/>
    </source>
</evidence>
<dbReference type="RefSeq" id="WP_172154852.1">
    <property type="nucleotide sequence ID" value="NZ_JABJWC010000003.1"/>
</dbReference>
<accession>A0ABX2ABG7</accession>
<evidence type="ECO:0000313" key="2">
    <source>
        <dbReference type="Proteomes" id="UP000623090"/>
    </source>
</evidence>
<protein>
    <recommendedName>
        <fullName evidence="3">Uracil-DNA glycosylase-like domain-containing protein</fullName>
    </recommendedName>
</protein>
<sequence>MWTPWIGKNYSESRILLLGESCYAYTEYVDGPLMEPQPDHPIRMVEGLLEPIPDDSAFMSMLTNALTNHDCNSVEKRQAGWNQVAFTNYVPVSVGNAARQRPDKHAWNLAKSEWPELLEKLSPRHVIVLGLTCWDNIPKGKAIQDNAYSGPNRNPSVEEFMLENGQSVLCWCHWHPAAGASWESIRNLILHIKNRYPE</sequence>
<dbReference type="EMBL" id="JABJWC010000003">
    <property type="protein sequence ID" value="NPC65166.1"/>
    <property type="molecule type" value="Genomic_DNA"/>
</dbReference>
<comment type="caution">
    <text evidence="1">The sequence shown here is derived from an EMBL/GenBank/DDBJ whole genome shotgun (WGS) entry which is preliminary data.</text>
</comment>
<keyword evidence="2" id="KW-1185">Reference proteome</keyword>
<organism evidence="1 2">
    <name type="scientific">Komagataeibacter melomenusus</name>
    <dbReference type="NCBI Taxonomy" id="2766578"/>
    <lineage>
        <taxon>Bacteria</taxon>
        <taxon>Pseudomonadati</taxon>
        <taxon>Pseudomonadota</taxon>
        <taxon>Alphaproteobacteria</taxon>
        <taxon>Acetobacterales</taxon>
        <taxon>Acetobacteraceae</taxon>
        <taxon>Komagataeibacter</taxon>
    </lineage>
</organism>
<proteinExistence type="predicted"/>
<dbReference type="Proteomes" id="UP000623090">
    <property type="component" value="Unassembled WGS sequence"/>
</dbReference>
<gene>
    <name evidence="1" type="ORF">HNW77_01840</name>
</gene>
<name>A0ABX2ABG7_9PROT</name>
<evidence type="ECO:0008006" key="3">
    <source>
        <dbReference type="Google" id="ProtNLM"/>
    </source>
</evidence>
<reference evidence="1 2" key="1">
    <citation type="journal article" date="2020" name="Microorganisms">
        <title>Description of Komagataeibacter melaceti sp. nov. and Komagataeibacter melomenusus sp. nov. Isolated from Apple Cider Vinegar.</title>
        <authorList>
            <person name="Maric L."/>
            <person name="Cleenwerck I."/>
            <person name="Accetto T."/>
            <person name="Vandamme P."/>
            <person name="Trcek J."/>
        </authorList>
    </citation>
    <scope>NUCLEOTIDE SEQUENCE [LARGE SCALE GENOMIC DNA]</scope>
    <source>
        <strain evidence="1 2">AV436</strain>
    </source>
</reference>